<reference evidence="1 2" key="1">
    <citation type="submission" date="2015-07" db="EMBL/GenBank/DDBJ databases">
        <title>The genome of Dufourea novaeangliae.</title>
        <authorList>
            <person name="Pan H."/>
            <person name="Kapheim K."/>
        </authorList>
    </citation>
    <scope>NUCLEOTIDE SEQUENCE [LARGE SCALE GENOMIC DNA]</scope>
    <source>
        <strain evidence="1">0120121106</strain>
        <tissue evidence="1">Whole body</tissue>
    </source>
</reference>
<protein>
    <submittedName>
        <fullName evidence="1">Uncharacterized protein</fullName>
    </submittedName>
</protein>
<evidence type="ECO:0000313" key="1">
    <source>
        <dbReference type="EMBL" id="KZC07173.1"/>
    </source>
</evidence>
<dbReference type="Proteomes" id="UP000076502">
    <property type="component" value="Unassembled WGS sequence"/>
</dbReference>
<accession>A0A154P5P4</accession>
<dbReference type="EMBL" id="KQ434822">
    <property type="protein sequence ID" value="KZC07173.1"/>
    <property type="molecule type" value="Genomic_DNA"/>
</dbReference>
<proteinExistence type="predicted"/>
<sequence>MTIFTDGSKTKERLAVGAAWLCPSLAKAEYISLNKFASVFTTESSRVYVRTPWQILPHMYRLSERFTIL</sequence>
<organism evidence="1 2">
    <name type="scientific">Dufourea novaeangliae</name>
    <name type="common">Sweat bee</name>
    <dbReference type="NCBI Taxonomy" id="178035"/>
    <lineage>
        <taxon>Eukaryota</taxon>
        <taxon>Metazoa</taxon>
        <taxon>Ecdysozoa</taxon>
        <taxon>Arthropoda</taxon>
        <taxon>Hexapoda</taxon>
        <taxon>Insecta</taxon>
        <taxon>Pterygota</taxon>
        <taxon>Neoptera</taxon>
        <taxon>Endopterygota</taxon>
        <taxon>Hymenoptera</taxon>
        <taxon>Apocrita</taxon>
        <taxon>Aculeata</taxon>
        <taxon>Apoidea</taxon>
        <taxon>Anthophila</taxon>
        <taxon>Halictidae</taxon>
        <taxon>Rophitinae</taxon>
        <taxon>Dufourea</taxon>
    </lineage>
</organism>
<gene>
    <name evidence="1" type="ORF">WN55_08555</name>
</gene>
<name>A0A154P5P4_DUFNO</name>
<keyword evidence="2" id="KW-1185">Reference proteome</keyword>
<evidence type="ECO:0000313" key="2">
    <source>
        <dbReference type="Proteomes" id="UP000076502"/>
    </source>
</evidence>
<dbReference type="AlphaFoldDB" id="A0A154P5P4"/>